<keyword evidence="8" id="KW-0963">Cytoplasm</keyword>
<dbReference type="Pfam" id="PF01513">
    <property type="entry name" value="NAD_kinase"/>
    <property type="match status" value="1"/>
</dbReference>
<evidence type="ECO:0000256" key="6">
    <source>
        <dbReference type="ARBA" id="ARBA00023027"/>
    </source>
</evidence>
<sequence length="293" mass="32593">MKFPVQRIGIFAKTKPASNKESVRNFVDWLRQKELEVFMDTDTAAMIDETSALTPGQIAQKSDMIAVLGGDGTLLSAARQMHRFNVPLLAVNMGNLGFLTDVPRSDLYEAMEKVLNQDCKIEKRMLLSVRVTRPNEKTQDFHVLNDLVINKGVLARIVDLEVMVDGKYMTSYRADGLIIATPTGSTAYSLSAGGPIIHPSIHNLILSPICPFTLTNRPIIIPDDSEIGIHLASENEDVRLTLDGQEGCEIRRGDEVIVHKAKTSLKLIRASDKTYYQILREKLNWGSKSQKNG</sequence>
<keyword evidence="5 8" id="KW-0521">NADP</keyword>
<dbReference type="InterPro" id="IPR017437">
    <property type="entry name" value="ATP-NAD_kinase_PpnK-typ_C"/>
</dbReference>
<keyword evidence="4 8" id="KW-0067">ATP-binding</keyword>
<feature type="binding site" evidence="8">
    <location>
        <position position="156"/>
    </location>
    <ligand>
        <name>NAD(+)</name>
        <dbReference type="ChEBI" id="CHEBI:57540"/>
    </ligand>
</feature>
<evidence type="ECO:0000256" key="3">
    <source>
        <dbReference type="ARBA" id="ARBA00022777"/>
    </source>
</evidence>
<comment type="subcellular location">
    <subcellularLocation>
        <location evidence="8">Cytoplasm</location>
    </subcellularLocation>
</comment>
<evidence type="ECO:0000256" key="5">
    <source>
        <dbReference type="ARBA" id="ARBA00022857"/>
    </source>
</evidence>
<dbReference type="GO" id="GO:0005524">
    <property type="term" value="F:ATP binding"/>
    <property type="evidence" value="ECO:0007669"/>
    <property type="project" value="UniProtKB-KW"/>
</dbReference>
<comment type="cofactor">
    <cofactor evidence="8">
        <name>a divalent metal cation</name>
        <dbReference type="ChEBI" id="CHEBI:60240"/>
    </cofactor>
</comment>
<dbReference type="HAMAP" id="MF_00361">
    <property type="entry name" value="NAD_kinase"/>
    <property type="match status" value="1"/>
</dbReference>
<keyword evidence="2 8" id="KW-0547">Nucleotide-binding</keyword>
<comment type="similarity">
    <text evidence="8">Belongs to the NAD kinase family.</text>
</comment>
<keyword evidence="3 8" id="KW-0418">Kinase</keyword>
<dbReference type="GO" id="GO:0051287">
    <property type="term" value="F:NAD binding"/>
    <property type="evidence" value="ECO:0007669"/>
    <property type="project" value="UniProtKB-ARBA"/>
</dbReference>
<protein>
    <recommendedName>
        <fullName evidence="8">NAD kinase</fullName>
        <ecNumber evidence="8">2.7.1.23</ecNumber>
    </recommendedName>
    <alternativeName>
        <fullName evidence="8">ATP-dependent NAD kinase</fullName>
    </alternativeName>
</protein>
<feature type="binding site" evidence="8">
    <location>
        <position position="175"/>
    </location>
    <ligand>
        <name>NAD(+)</name>
        <dbReference type="ChEBI" id="CHEBI:57540"/>
    </ligand>
</feature>
<dbReference type="GO" id="GO:0046872">
    <property type="term" value="F:metal ion binding"/>
    <property type="evidence" value="ECO:0007669"/>
    <property type="project" value="UniProtKB-UniRule"/>
</dbReference>
<name>A0A7T0C1D5_9BACT</name>
<dbReference type="EMBL" id="CP048620">
    <property type="protein sequence ID" value="QPJ64754.1"/>
    <property type="molecule type" value="Genomic_DNA"/>
</dbReference>
<dbReference type="PANTHER" id="PTHR20275:SF0">
    <property type="entry name" value="NAD KINASE"/>
    <property type="match status" value="1"/>
</dbReference>
<dbReference type="SUPFAM" id="SSF111331">
    <property type="entry name" value="NAD kinase/diacylglycerol kinase-like"/>
    <property type="match status" value="1"/>
</dbReference>
<dbReference type="GO" id="GO:0006741">
    <property type="term" value="P:NADP+ biosynthetic process"/>
    <property type="evidence" value="ECO:0007669"/>
    <property type="project" value="UniProtKB-UniRule"/>
</dbReference>
<evidence type="ECO:0000256" key="2">
    <source>
        <dbReference type="ARBA" id="ARBA00022741"/>
    </source>
</evidence>
<accession>A0A7T0C1D5</accession>
<feature type="binding site" evidence="8">
    <location>
        <begin position="71"/>
        <end position="72"/>
    </location>
    <ligand>
        <name>NAD(+)</name>
        <dbReference type="ChEBI" id="CHEBI:57540"/>
    </ligand>
</feature>
<feature type="binding site" evidence="8">
    <location>
        <begin position="145"/>
        <end position="146"/>
    </location>
    <ligand>
        <name>NAD(+)</name>
        <dbReference type="ChEBI" id="CHEBI:57540"/>
    </ligand>
</feature>
<evidence type="ECO:0000313" key="10">
    <source>
        <dbReference type="Proteomes" id="UP000594464"/>
    </source>
</evidence>
<dbReference type="PANTHER" id="PTHR20275">
    <property type="entry name" value="NAD KINASE"/>
    <property type="match status" value="1"/>
</dbReference>
<feature type="active site" description="Proton acceptor" evidence="8">
    <location>
        <position position="71"/>
    </location>
</feature>
<dbReference type="GO" id="GO:0019674">
    <property type="term" value="P:NAD+ metabolic process"/>
    <property type="evidence" value="ECO:0007669"/>
    <property type="project" value="InterPro"/>
</dbReference>
<dbReference type="FunFam" id="2.60.200.30:FF:000009">
    <property type="entry name" value="Poly(P)/ATP NAD kinase"/>
    <property type="match status" value="1"/>
</dbReference>
<evidence type="ECO:0000256" key="1">
    <source>
        <dbReference type="ARBA" id="ARBA00022679"/>
    </source>
</evidence>
<gene>
    <name evidence="8" type="primary">nadK</name>
    <name evidence="9" type="ORF">G3M78_04860</name>
</gene>
<comment type="caution">
    <text evidence="8">Lacks conserved residue(s) required for the propagation of feature annotation.</text>
</comment>
<dbReference type="Proteomes" id="UP000594464">
    <property type="component" value="Chromosome"/>
</dbReference>
<keyword evidence="6 8" id="KW-0520">NAD</keyword>
<dbReference type="InterPro" id="IPR017438">
    <property type="entry name" value="ATP-NAD_kinase_N"/>
</dbReference>
<dbReference type="GO" id="GO:0003951">
    <property type="term" value="F:NAD+ kinase activity"/>
    <property type="evidence" value="ECO:0007669"/>
    <property type="project" value="UniProtKB-UniRule"/>
</dbReference>
<dbReference type="InterPro" id="IPR016064">
    <property type="entry name" value="NAD/diacylglycerol_kinase_sf"/>
</dbReference>
<comment type="catalytic activity">
    <reaction evidence="7 8">
        <text>NAD(+) + ATP = ADP + NADP(+) + H(+)</text>
        <dbReference type="Rhea" id="RHEA:18629"/>
        <dbReference type="ChEBI" id="CHEBI:15378"/>
        <dbReference type="ChEBI" id="CHEBI:30616"/>
        <dbReference type="ChEBI" id="CHEBI:57540"/>
        <dbReference type="ChEBI" id="CHEBI:58349"/>
        <dbReference type="ChEBI" id="CHEBI:456216"/>
        <dbReference type="EC" id="2.7.1.23"/>
    </reaction>
</comment>
<evidence type="ECO:0000256" key="7">
    <source>
        <dbReference type="ARBA" id="ARBA00047925"/>
    </source>
</evidence>
<keyword evidence="1 8" id="KW-0808">Transferase</keyword>
<evidence type="ECO:0000256" key="8">
    <source>
        <dbReference type="HAMAP-Rule" id="MF_00361"/>
    </source>
</evidence>
<evidence type="ECO:0000313" key="9">
    <source>
        <dbReference type="EMBL" id="QPJ64754.1"/>
    </source>
</evidence>
<organism evidence="9 10">
    <name type="scientific">Candidatus Nitrohelix vancouverensis</name>
    <dbReference type="NCBI Taxonomy" id="2705534"/>
    <lineage>
        <taxon>Bacteria</taxon>
        <taxon>Pseudomonadati</taxon>
        <taxon>Nitrospinota/Tectimicrobiota group</taxon>
        <taxon>Nitrospinota</taxon>
        <taxon>Nitrospinia</taxon>
        <taxon>Nitrospinales</taxon>
        <taxon>Nitrospinaceae</taxon>
        <taxon>Candidatus Nitrohelix</taxon>
    </lineage>
</organism>
<reference evidence="10" key="1">
    <citation type="submission" date="2020-02" db="EMBL/GenBank/DDBJ databases">
        <title>Genomic and physiological characterization of two novel Nitrospinaceae genera.</title>
        <authorList>
            <person name="Mueller A.J."/>
            <person name="Jung M.-Y."/>
            <person name="Strachan C.R."/>
            <person name="Herbold C.W."/>
            <person name="Kirkegaard R.H."/>
            <person name="Daims H."/>
        </authorList>
    </citation>
    <scope>NUCLEOTIDE SEQUENCE [LARGE SCALE GENOMIC DNA]</scope>
</reference>
<proteinExistence type="inferred from homology"/>
<dbReference type="AlphaFoldDB" id="A0A7T0C1D5"/>
<dbReference type="Gene3D" id="3.40.50.10330">
    <property type="entry name" value="Probable inorganic polyphosphate/atp-NAD kinase, domain 1"/>
    <property type="match status" value="1"/>
</dbReference>
<dbReference type="InterPro" id="IPR002504">
    <property type="entry name" value="NADK"/>
</dbReference>
<dbReference type="Pfam" id="PF20143">
    <property type="entry name" value="NAD_kinase_C"/>
    <property type="match status" value="1"/>
</dbReference>
<feature type="binding site" evidence="8">
    <location>
        <position position="245"/>
    </location>
    <ligand>
        <name>NAD(+)</name>
        <dbReference type="ChEBI" id="CHEBI:57540"/>
    </ligand>
</feature>
<feature type="binding site" evidence="8">
    <location>
        <position position="173"/>
    </location>
    <ligand>
        <name>NAD(+)</name>
        <dbReference type="ChEBI" id="CHEBI:57540"/>
    </ligand>
</feature>
<feature type="binding site" evidence="8">
    <location>
        <begin position="186"/>
        <end position="191"/>
    </location>
    <ligand>
        <name>NAD(+)</name>
        <dbReference type="ChEBI" id="CHEBI:57540"/>
    </ligand>
</feature>
<dbReference type="GO" id="GO:0005737">
    <property type="term" value="C:cytoplasm"/>
    <property type="evidence" value="ECO:0007669"/>
    <property type="project" value="UniProtKB-SubCell"/>
</dbReference>
<comment type="function">
    <text evidence="8">Involved in the regulation of the intracellular balance of NAD and NADP, and is a key enzyme in the biosynthesis of NADP. Catalyzes specifically the phosphorylation on 2'-hydroxyl of the adenosine moiety of NAD to yield NADP.</text>
</comment>
<dbReference type="Gene3D" id="2.60.200.30">
    <property type="entry name" value="Probable inorganic polyphosphate/atp-NAD kinase, domain 2"/>
    <property type="match status" value="1"/>
</dbReference>
<evidence type="ECO:0000256" key="4">
    <source>
        <dbReference type="ARBA" id="ARBA00022840"/>
    </source>
</evidence>
<dbReference type="EC" id="2.7.1.23" evidence="8"/>
<dbReference type="KEGG" id="nva:G3M78_04860"/>